<proteinExistence type="predicted"/>
<name>A0A016U8E6_9BILA</name>
<comment type="caution">
    <text evidence="1">The sequence shown here is derived from an EMBL/GenBank/DDBJ whole genome shotgun (WGS) entry which is preliminary data.</text>
</comment>
<accession>A0A016U8E6</accession>
<dbReference type="AlphaFoldDB" id="A0A016U8E6"/>
<sequence length="82" mass="8893">MNGKQVATRPAGASANGSSLAERLAWALLLVEAEVWGAGCGAKTAHHRARVRRLWRPNRHHRRLTLLVVAAGAHLAQSIQLE</sequence>
<organism evidence="1 2">
    <name type="scientific">Ancylostoma ceylanicum</name>
    <dbReference type="NCBI Taxonomy" id="53326"/>
    <lineage>
        <taxon>Eukaryota</taxon>
        <taxon>Metazoa</taxon>
        <taxon>Ecdysozoa</taxon>
        <taxon>Nematoda</taxon>
        <taxon>Chromadorea</taxon>
        <taxon>Rhabditida</taxon>
        <taxon>Rhabditina</taxon>
        <taxon>Rhabditomorpha</taxon>
        <taxon>Strongyloidea</taxon>
        <taxon>Ancylostomatidae</taxon>
        <taxon>Ancylostomatinae</taxon>
        <taxon>Ancylostoma</taxon>
    </lineage>
</organism>
<keyword evidence="2" id="KW-1185">Reference proteome</keyword>
<gene>
    <name evidence="1" type="primary">Acey_s0051.g2074</name>
    <name evidence="1" type="ORF">Y032_0051g2074</name>
</gene>
<dbReference type="EMBL" id="JARK01001387">
    <property type="protein sequence ID" value="EYC11206.1"/>
    <property type="molecule type" value="Genomic_DNA"/>
</dbReference>
<reference evidence="2" key="1">
    <citation type="journal article" date="2015" name="Nat. Genet.">
        <title>The genome and transcriptome of the zoonotic hookworm Ancylostoma ceylanicum identify infection-specific gene families.</title>
        <authorList>
            <person name="Schwarz E.M."/>
            <person name="Hu Y."/>
            <person name="Antoshechkin I."/>
            <person name="Miller M.M."/>
            <person name="Sternberg P.W."/>
            <person name="Aroian R.V."/>
        </authorList>
    </citation>
    <scope>NUCLEOTIDE SEQUENCE</scope>
    <source>
        <strain evidence="2">HY135</strain>
    </source>
</reference>
<dbReference type="Proteomes" id="UP000024635">
    <property type="component" value="Unassembled WGS sequence"/>
</dbReference>
<protein>
    <submittedName>
        <fullName evidence="1">Uncharacterized protein</fullName>
    </submittedName>
</protein>
<evidence type="ECO:0000313" key="1">
    <source>
        <dbReference type="EMBL" id="EYC11206.1"/>
    </source>
</evidence>
<evidence type="ECO:0000313" key="2">
    <source>
        <dbReference type="Proteomes" id="UP000024635"/>
    </source>
</evidence>